<dbReference type="OrthoDB" id="1001765at2759"/>
<comment type="caution">
    <text evidence="2">The sequence shown here is derived from an EMBL/GenBank/DDBJ whole genome shotgun (WGS) entry which is preliminary data.</text>
</comment>
<feature type="signal peptide" evidence="1">
    <location>
        <begin position="1"/>
        <end position="18"/>
    </location>
</feature>
<evidence type="ECO:0000313" key="3">
    <source>
        <dbReference type="Proteomes" id="UP000717328"/>
    </source>
</evidence>
<dbReference type="Pfam" id="PF13668">
    <property type="entry name" value="Ferritin_2"/>
    <property type="match status" value="1"/>
</dbReference>
<keyword evidence="3" id="KW-1185">Reference proteome</keyword>
<dbReference type="PANTHER" id="PTHR38705">
    <property type="entry name" value="PROTEIN RDS1"/>
    <property type="match status" value="1"/>
</dbReference>
<gene>
    <name evidence="2" type="ORF">H0H81_009786</name>
</gene>
<dbReference type="PANTHER" id="PTHR38705:SF1">
    <property type="entry name" value="PROTEIN RDS1"/>
    <property type="match status" value="1"/>
</dbReference>
<sequence length="259" mass="27249">MKASAITLFVAAISTVVAHPVKRVGLDDITVLNFALTVKHLENSFYSQGLAKYNEQAFRDAGFPSGFRGRFTQVGEHEAAQVAFLSSALGDKATKPCNYQFPYNDPKSFVTLSQVINTGFGDLDAKSAISSGLGWSSSSAWSASVPATSTSWSVAASFTESCPSTNPTFSFKALPAVSFGSNPKSGQTVSVNFKSMADASTPLYVVFFSGFSQVAVPVEDGKVTIPSNLNGTVYTVISTTDGSANDLNIISSTATLNVQ</sequence>
<evidence type="ECO:0000313" key="2">
    <source>
        <dbReference type="EMBL" id="KAG5638813.1"/>
    </source>
</evidence>
<proteinExistence type="predicted"/>
<protein>
    <submittedName>
        <fullName evidence="2">Uncharacterized protein</fullName>
    </submittedName>
</protein>
<dbReference type="InterPro" id="IPR039254">
    <property type="entry name" value="Rds1"/>
</dbReference>
<name>A0A9P7FVE7_9AGAR</name>
<dbReference type="Proteomes" id="UP000717328">
    <property type="component" value="Unassembled WGS sequence"/>
</dbReference>
<evidence type="ECO:0000256" key="1">
    <source>
        <dbReference type="SAM" id="SignalP"/>
    </source>
</evidence>
<organism evidence="2 3">
    <name type="scientific">Sphagnurus paluster</name>
    <dbReference type="NCBI Taxonomy" id="117069"/>
    <lineage>
        <taxon>Eukaryota</taxon>
        <taxon>Fungi</taxon>
        <taxon>Dikarya</taxon>
        <taxon>Basidiomycota</taxon>
        <taxon>Agaricomycotina</taxon>
        <taxon>Agaricomycetes</taxon>
        <taxon>Agaricomycetidae</taxon>
        <taxon>Agaricales</taxon>
        <taxon>Tricholomatineae</taxon>
        <taxon>Lyophyllaceae</taxon>
        <taxon>Sphagnurus</taxon>
    </lineage>
</organism>
<reference evidence="2" key="1">
    <citation type="submission" date="2021-02" db="EMBL/GenBank/DDBJ databases">
        <authorList>
            <person name="Nieuwenhuis M."/>
            <person name="Van De Peppel L.J.J."/>
        </authorList>
    </citation>
    <scope>NUCLEOTIDE SEQUENCE</scope>
    <source>
        <strain evidence="2">D49</strain>
    </source>
</reference>
<keyword evidence="1" id="KW-0732">Signal</keyword>
<feature type="chain" id="PRO_5040461068" evidence="1">
    <location>
        <begin position="19"/>
        <end position="259"/>
    </location>
</feature>
<reference evidence="2" key="2">
    <citation type="submission" date="2021-10" db="EMBL/GenBank/DDBJ databases">
        <title>Phylogenomics reveals ancestral predisposition of the termite-cultivated fungus Termitomyces towards a domesticated lifestyle.</title>
        <authorList>
            <person name="Auxier B."/>
            <person name="Grum-Grzhimaylo A."/>
            <person name="Cardenas M.E."/>
            <person name="Lodge J.D."/>
            <person name="Laessoe T."/>
            <person name="Pedersen O."/>
            <person name="Smith M.E."/>
            <person name="Kuyper T.W."/>
            <person name="Franco-Molano E.A."/>
            <person name="Baroni T.J."/>
            <person name="Aanen D.K."/>
        </authorList>
    </citation>
    <scope>NUCLEOTIDE SEQUENCE</scope>
    <source>
        <strain evidence="2">D49</strain>
    </source>
</reference>
<accession>A0A9P7FVE7</accession>
<dbReference type="EMBL" id="JABCKI010005743">
    <property type="protein sequence ID" value="KAG5638813.1"/>
    <property type="molecule type" value="Genomic_DNA"/>
</dbReference>
<dbReference type="AlphaFoldDB" id="A0A9P7FVE7"/>